<evidence type="ECO:0000256" key="8">
    <source>
        <dbReference type="SAM" id="Coils"/>
    </source>
</evidence>
<keyword evidence="6" id="KW-0325">Glycoprotein</keyword>
<dbReference type="GO" id="GO:0006642">
    <property type="term" value="P:triglyceride mobilization"/>
    <property type="evidence" value="ECO:0007669"/>
    <property type="project" value="TreeGrafter"/>
</dbReference>
<reference evidence="10" key="1">
    <citation type="submission" date="2021-05" db="EMBL/GenBank/DDBJ databases">
        <authorList>
            <person name="Tigano A."/>
        </authorList>
    </citation>
    <scope>NUCLEOTIDE SEQUENCE</scope>
</reference>
<evidence type="ECO:0000256" key="3">
    <source>
        <dbReference type="ARBA" id="ARBA00022525"/>
    </source>
</evidence>
<dbReference type="InterPro" id="IPR011030">
    <property type="entry name" value="Lipovitellin_superhlx_dom"/>
</dbReference>
<comment type="caution">
    <text evidence="10">The sequence shown here is derived from an EMBL/GenBank/DDBJ whole genome shotgun (WGS) entry which is preliminary data.</text>
</comment>
<feature type="coiled-coil region" evidence="8">
    <location>
        <begin position="2028"/>
        <end position="2055"/>
    </location>
</feature>
<evidence type="ECO:0000256" key="4">
    <source>
        <dbReference type="ARBA" id="ARBA00022729"/>
    </source>
</evidence>
<evidence type="ECO:0000256" key="1">
    <source>
        <dbReference type="ARBA" id="ARBA00004613"/>
    </source>
</evidence>
<dbReference type="EMBL" id="CAJRST010012224">
    <property type="protein sequence ID" value="CAG5927943.1"/>
    <property type="molecule type" value="Genomic_DNA"/>
</dbReference>
<comment type="subcellular location">
    <subcellularLocation>
        <location evidence="1">Secreted</location>
    </subcellularLocation>
</comment>
<keyword evidence="5" id="KW-0445">Lipid transport</keyword>
<dbReference type="SUPFAM" id="SSF56968">
    <property type="entry name" value="Lipovitellin-phosvitin complex, beta-sheet shell regions"/>
    <property type="match status" value="4"/>
</dbReference>
<dbReference type="GO" id="GO:0034362">
    <property type="term" value="C:low-density lipoprotein particle"/>
    <property type="evidence" value="ECO:0007669"/>
    <property type="project" value="TreeGrafter"/>
</dbReference>
<dbReference type="InterPro" id="IPR001747">
    <property type="entry name" value="Vitellogenin_N"/>
</dbReference>
<evidence type="ECO:0000313" key="11">
    <source>
        <dbReference type="Proteomes" id="UP000677803"/>
    </source>
</evidence>
<dbReference type="Pfam" id="PF09172">
    <property type="entry name" value="Vit_open_b-sht"/>
    <property type="match status" value="2"/>
</dbReference>
<dbReference type="GO" id="GO:0120020">
    <property type="term" value="F:cholesterol transfer activity"/>
    <property type="evidence" value="ECO:0007669"/>
    <property type="project" value="TreeGrafter"/>
</dbReference>
<dbReference type="SMART" id="SM01169">
    <property type="entry name" value="DUF1943"/>
    <property type="match status" value="2"/>
</dbReference>
<dbReference type="GO" id="GO:0030301">
    <property type="term" value="P:cholesterol transport"/>
    <property type="evidence" value="ECO:0007669"/>
    <property type="project" value="TreeGrafter"/>
</dbReference>
<dbReference type="Pfam" id="PF06448">
    <property type="entry name" value="DUF1081"/>
    <property type="match status" value="2"/>
</dbReference>
<dbReference type="Gene3D" id="2.30.230.10">
    <property type="entry name" value="Lipovitellin, beta-sheet shell regions, chain A"/>
    <property type="match status" value="2"/>
</dbReference>
<evidence type="ECO:0000313" key="10">
    <source>
        <dbReference type="EMBL" id="CAG5927943.1"/>
    </source>
</evidence>
<dbReference type="GO" id="GO:0034361">
    <property type="term" value="C:very-low-density lipoprotein particle"/>
    <property type="evidence" value="ECO:0007669"/>
    <property type="project" value="TreeGrafter"/>
</dbReference>
<dbReference type="GO" id="GO:0042953">
    <property type="term" value="P:lipoprotein transport"/>
    <property type="evidence" value="ECO:0007669"/>
    <property type="project" value="TreeGrafter"/>
</dbReference>
<evidence type="ECO:0000259" key="9">
    <source>
        <dbReference type="PROSITE" id="PS51211"/>
    </source>
</evidence>
<dbReference type="PROSITE" id="PS51211">
    <property type="entry name" value="VITELLOGENIN"/>
    <property type="match status" value="2"/>
</dbReference>
<keyword evidence="8" id="KW-0175">Coiled coil</keyword>
<dbReference type="InterPro" id="IPR015819">
    <property type="entry name" value="Lipid_transp_b-sht_shell"/>
</dbReference>
<dbReference type="InterPro" id="IPR009454">
    <property type="entry name" value="Lipid_transpt_open_b-sht"/>
</dbReference>
<keyword evidence="3" id="KW-0964">Secreted</keyword>
<dbReference type="GO" id="GO:0034359">
    <property type="term" value="C:mature chylomicron"/>
    <property type="evidence" value="ECO:0007669"/>
    <property type="project" value="TreeGrafter"/>
</dbReference>
<dbReference type="InterPro" id="IPR015817">
    <property type="entry name" value="Vitellinogen_open_b-sht_sub1"/>
</dbReference>
<dbReference type="FunFam" id="2.30.230.10:FF:000003">
    <property type="entry name" value="Apolipoprotein B"/>
    <property type="match status" value="1"/>
</dbReference>
<dbReference type="Proteomes" id="UP000677803">
    <property type="component" value="Unassembled WGS sequence"/>
</dbReference>
<dbReference type="OrthoDB" id="6484170at2759"/>
<dbReference type="InterPro" id="IPR015816">
    <property type="entry name" value="Vitellinogen_b-sht_N"/>
</dbReference>
<dbReference type="Gene3D" id="2.20.50.20">
    <property type="entry name" value="Lipovitellin. Chain A, domain 3"/>
    <property type="match status" value="1"/>
</dbReference>
<protein>
    <submittedName>
        <fullName evidence="10">(Atlantic silverside) hypothetical protein</fullName>
    </submittedName>
</protein>
<evidence type="ECO:0000256" key="6">
    <source>
        <dbReference type="ARBA" id="ARBA00023180"/>
    </source>
</evidence>
<feature type="domain" description="Vitellogenin" evidence="9">
    <location>
        <begin position="3819"/>
        <end position="4436"/>
    </location>
</feature>
<organism evidence="10 11">
    <name type="scientific">Menidia menidia</name>
    <name type="common">Atlantic silverside</name>
    <dbReference type="NCBI Taxonomy" id="238744"/>
    <lineage>
        <taxon>Eukaryota</taxon>
        <taxon>Metazoa</taxon>
        <taxon>Chordata</taxon>
        <taxon>Craniata</taxon>
        <taxon>Vertebrata</taxon>
        <taxon>Euteleostomi</taxon>
        <taxon>Actinopterygii</taxon>
        <taxon>Neopterygii</taxon>
        <taxon>Teleostei</taxon>
        <taxon>Neoteleostei</taxon>
        <taxon>Acanthomorphata</taxon>
        <taxon>Ovalentaria</taxon>
        <taxon>Atherinomorphae</taxon>
        <taxon>Atheriniformes</taxon>
        <taxon>Atherinopsidae</taxon>
        <taxon>Menidiinae</taxon>
        <taxon>Menidia</taxon>
    </lineage>
</organism>
<comment type="caution">
    <text evidence="7">Lacks conserved residue(s) required for the propagation of feature annotation.</text>
</comment>
<evidence type="ECO:0000256" key="2">
    <source>
        <dbReference type="ARBA" id="ARBA00022448"/>
    </source>
</evidence>
<dbReference type="PANTHER" id="PTHR13769">
    <property type="entry name" value="APOLIPOPROTEIN B"/>
    <property type="match status" value="1"/>
</dbReference>
<evidence type="ECO:0000256" key="5">
    <source>
        <dbReference type="ARBA" id="ARBA00023055"/>
    </source>
</evidence>
<dbReference type="SMART" id="SM00638">
    <property type="entry name" value="LPD_N"/>
    <property type="match status" value="2"/>
</dbReference>
<keyword evidence="2" id="KW-0813">Transport</keyword>
<name>A0A8S4BCV0_9TELE</name>
<dbReference type="GO" id="GO:0050750">
    <property type="term" value="F:low-density lipoprotein particle receptor binding"/>
    <property type="evidence" value="ECO:0007669"/>
    <property type="project" value="TreeGrafter"/>
</dbReference>
<dbReference type="SUPFAM" id="SSF48431">
    <property type="entry name" value="Lipovitellin-phosvitin complex, superhelical domain"/>
    <property type="match status" value="2"/>
</dbReference>
<gene>
    <name evidence="10" type="ORF">MMEN_LOCUS11624</name>
</gene>
<dbReference type="Gene3D" id="2.20.80.10">
    <property type="entry name" value="Lipovitellin-phosvitin complex, chain A, domain 4"/>
    <property type="match status" value="2"/>
</dbReference>
<evidence type="ECO:0000256" key="7">
    <source>
        <dbReference type="PROSITE-ProRule" id="PRU00557"/>
    </source>
</evidence>
<keyword evidence="4" id="KW-0732">Signal</keyword>
<feature type="domain" description="Vitellogenin" evidence="9">
    <location>
        <begin position="43"/>
        <end position="683"/>
    </location>
</feature>
<dbReference type="Pfam" id="PF01347">
    <property type="entry name" value="Vitellogenin_N"/>
    <property type="match status" value="2"/>
</dbReference>
<dbReference type="PANTHER" id="PTHR13769:SF5">
    <property type="entry name" value="APOLIPOPROTEIN B-100-RELATED"/>
    <property type="match status" value="1"/>
</dbReference>
<dbReference type="GO" id="GO:0042632">
    <property type="term" value="P:cholesterol homeostasis"/>
    <property type="evidence" value="ECO:0007669"/>
    <property type="project" value="TreeGrafter"/>
</dbReference>
<keyword evidence="11" id="KW-1185">Reference proteome</keyword>
<feature type="non-terminal residue" evidence="10">
    <location>
        <position position="7083"/>
    </location>
</feature>
<sequence>ALSGRVERCWSLKGCSPLAKDRFSLNRVLANPKGESFKKPIMGDSKFCLLLLLSTSALTFAQEEEHPTGQKVQDPAQVEIEVPQTCSFIVRTTGCTLSEVVDSDAEGNPVFGPAASSDAFAAEMERNPLKVVVEGEYDVKLYPEDGETTTILNFKRGIISALAVPLIEEDKNKNMPTIHGKCKTYYNVNAREDIATDITLNRDLSRCDKFVPMRDHNSPLALITGMHYPLAQLVKSSQTCNYKFDNEKKHMTSGSCTENHILIPFSHKGKYGVTNVGKQELTLIEMAPHNDRVFDRNDNVKYLHMEAVEDKSAVQDKEAALNLLRELVTLPETEGEKRAHLFHALVSMVRGMKTETLSPAIPEAVGVSRFLTYQVLAQCGTPECSSAIMQILRTFDTTSLEVDATIFALGLMSNPSALLINDMLEMAKYKQSKPIMYALSNVVKRFFKAEGKVTPEIHSVAEFLVAELGDCSGEKDKTFMTLRVIGNMAPAVIPVSPALRNAVIQCVKQPAASQSVQQAAIQVYRQIPVPEEDREVLMQVLLDKSNPVQERIAAYLVLMKDPQPSELTQLINAVSSEEDQQMKSFVMSHINNIRHSTGPETSELRQKIFEATQTNEIGSTVHPISYSQNYKMGSMEGNMIFEGTSYLPKEVMLDMTLKAFGFEIDMMEIGMEGKGFEPTVDALFGENGFFPDTALKTMYFVSDNMPDSVSEILQNIMPALKKNRMKREVASQNLMKEIGNNLNKLVGDLKAAESPEAMVYLRLLGNELGYLRTNDIEEMTYSAGMMIDSMLKMFPHEVVKALLTSPDSTIFAHYIFMDNEFFLPTVTGVPLRIALSGTFTPGFKGGLQIARDMSTVTFMPSAGIEFVTQVGSHLPEYVNSGLEMHTNIFHESGITAKISMGRDHVKLTIPAPTKPTKLIKMTNTLVAVTGSEVKTIPPLVTDKVDVNECTPVFAGMKYCSSLQYTDAFSHETAPYFPFTGDSKFAVEFHPTGEVSEYTASVAYELLREGEEGRQKVDSLKLILRAEGADPTEATAIMKYNRRKNVITADIQIPDYDVEAGIRLGVDAKTKGKGTHAISLDFINKNIPTLSLVGRANLKAMKEGMLQIELLVPSLNADATLTANMKHDEELELELESEIKLMDAVSEQKIQIKYGNTSKIEVQVESDVNTKTTSLPNGEFIEKYGNDILDMEVGQTDMKVRHIFKKFVEAANNYMDNYGAQVLPYMQHFRLPEMPEIAMPEKLFLSTKAKAEYLFNNERFTIVIPMPLGGKSTAELNFPPALSTPSVSLPKFGLEIVSMEIPIPNVAVPESFTLSIPLFGQADLSATLTSNLYDMESSLSVGKDVVEPPSYSAKFDLKGNSPIDILSLAVEGTGMVANTDSIKAQLKGSLAHKFIEAKISIEEDAVITNKINLKSISKIEAASPFGLDIKLEHTGVAGLNAEEMTGDNNFEGMFKAGPIYGKTTSVQSFSIFPFRPEAKIDSRVEFDSTVVKANNVIAASLANGEFSLVSNTNAFEDAFTHAAELAFKENKLSMKCDASALALGMKIRNQAEAAVGAGEITVRLETNGDHSENRVYSLLTTSLDGNGLAVNCDANVKLLENEAMHKATLKMNKDGLITSGTTTLHSPLSLENTFNAGLDATKGILSVTNKAAMYDMKVDNTNTLTVTLSGLDFSSKAEVSASEYASYTHDVTFDLKPYTASANVNNHLKLLTASFINEAQLQAKLYQMDLTGNMKAMIGEEEIKHTYQIAYADLSGTAKCSTIGKLFGTQMNQNTELEVIGLAARFSNDARFNSQPMRFDHNIRCSFVPFDVSVDAIFNADGDMTMYGKHSAQLYGKFLLRAQPLAFASSHECRASVTHQLDNGFSLETTYDNKMDTSLTPQEQKTSLKIKSKINDHAFNQDIEVYNIEERTGVEVSGNILTNILDTASTEKQEFIISAFLKYDKNTDSHVIHIPLINNLPVFMESIKGFVVYVAEALQDFINNEDVKARLEALPQHISDFVAQMDVEGKVVQLKQYFTDLTQNFAISMDDVEASLNNLKITVERLLADLAVYIQNFAGMIKDTIGGSNFPENVIQKVQEVLNFIDEAFNIKSTILYVIDTIGQMINGIDLEKLKGSSIALLQDIDDKYQIKAKLLESVVMAKEFIETFDVSEFVADVKKIFFSIHYKAVIEDLVAKIPTDILNDILNRLKTTFEDYDIIGKINTFYAKLRDLFMQLEVDKKIQAVLEKTVELFKQLKIEESIQAAIKIIKDADIPTKFMQIFQDATNYLKATEIRDIIGQLNSHIETTVQKLKSLDYNEFVDYTNQIIVAYTSYLNEIIRKLEIPQKLEATREFANVVLSSIQGFVERLREIRVADAIKTVQDVFEQVVCDPLERFADSIKEEIKNLDFKPELTFYLKSVSKYYAVAISAITDLFNDAFMIAKEIFPEQKIISEIQQIIDALLTELKKIEIIIPSFSVPLTDFVVPSMKFDMDSLQQFEIPTQLDIPEFTIMGVYTVKATTISFDDIKQKIIALIDFIVNLKIEILDVNAFFGDLTLNYLPRMPEITLPEFTLPEIEFPNIPQVPVEKLVTSLQVPEFKLPTIPNEIMVPCFGKLYGEIKLQTPIYTIKTSAELKNSTETAITPLFIGAFTSHGTSSSLEMLDYKLETSVRVALPKRKRIVLAETVKFTHVALGVEHQASVNFYGLSAQAQAKTTAKVTTAPYTAEFMNTAFIGVESGATATAETTYTHIVDIPIAEVKSEVTFSQKSVARQQGFTLTVTADNTGKGKFNAYDSNHDSKFEFSATPSLVSLSFSGDTDSPILKLKQLISAESATFSHYFFNVRNEAEAPAIKNSLIVISGRGSRQDMKIELKVNHDTELHGADSGKISNTINFILSTEEFLLAFENKGNAKVNIFKSLTAKVDLQNDYLVNLNSDSQKMNTVFLARLNQYKIFTNFTLDNNNNEAGIFVAMDGEANLDFLRYPISIPEIDLPFIDFHTPAISDLNLYEQTGLQNILTTTEQTVDVDAKITYQKSKAAPLVDMLGLIRIPSMGDLITDLSFKSAIINMNANAGLFTEDDLVFRLSATTASVFESLKAKLDGTTSLTTQRGIKLANSMSLENNHIESNHESTITMSTETFESALSVATTAKITLPILNLEAQQNLIADIKSKANAHSTLKMKGDFNIPTINADGKAEVDHSLKLEGTFDYVSMESSIKSNMDGRVFENYVVFGVLDNEENLYLNKDGLRSTFKVVADTKINQGATKVIAMDVNSNLAIEASMSRVYANLKHTCSNEVNLFSFSTNGKHNAQATIDFAPISSLTAGIEIDMKQPSSLGDFTIYKKAAADVTLSKQIISIKANIVSPLYTTNIEAEVEGNAPVFKVIFKSSASSAIVVLEYDINASTTANFENDLLNLVSKLVLKHTDLTVEVNHVIAQALSVSRHTMNVDITSPAFADLNLRYAANRDAISASVSTPSGGFLGLQISGKVPSQVNARIFGRYPSAPDADVEVLVIRSSKSSDKTNLQIIYNMEAPEAILNELKANLPSITSSVQTFADKYQITSSMEMLKDSVINQIREAHNAAVNYDIEMSQLSIFFRNTIVQYQKNVQNFLDAIIKVLRETYFKVPGSDEMTTLPELLNKLTSSIANMLDVAIQIVHDNMEEYYSYFVEKISTIKLQMPVGDAITGGQIIDKVKTAVKTIFDGVVDFVKNMESLDTMLEKMSETLKVVVEKTQEFVDSIKSDYLDAVLFKVNEFYREAVSFISYYVDQIPAFSMEDINKMCESLMDMIIKVLDKISNAVNAFLTETSEEVQDYLKPIMLGIKLSLLLLLGTSTLALAKRFKNFRRFVYNYEAETFNSVNGATEEKSGPKVSCTVEVDVPQTCSFILHTTECSLSEIFEVDDEGKPVYRPAAEAEAFKAAMAKNSLKIAVEGQTEVKLYPEDDEPINILNIKRGIVSALMVPEMDEENNKEMPTVHGVCATDFSVNSREDIATDVTVKRDLSKCDWFIARRQSTSPLALISGMNYPLSKMISSSQTCNYQFDNQKKHMTSGTCTEKHIFLPFSYKNEYGISAMVKQTMTLKETAKINDRIFDHNEANLKHLPMDVTDDKSPVQTKDAVITTMNKINTLSQTTEGEKRASLFRQLVSELRSLNADILSTAADEMMGISSPLTWQALVQCGTPECTSAMLRILRTFDDSALEVDAIVYALGLLPNPSRLMVKDLLAMAQYKQSKPIMYALSNVARRVYKSEGVTPEITAVYEFMSSLLGEDCAGDKDLTFLTLRVVGNMGDAMEAADSAIKTTLLKCMRQPATTLSVQLAAIQAFRRMSITDEVRSNLQRVSQYPKGAVQKRLAAYLILMRNPQDSDIEIVKKLLSQEQNEQIKAFVSSHIYNIITSTDSETVKIGAKILENLEKTDISTHNDYTTKSRNYKLGVAHENMQASIQSNIIFDPSNQLPREVLLETTLNAFGYSMDIWEIGMEGKGFEPTIEALFGENGFFPDTVSKALYWAEDKMPPKIKEILEKWVAPLKSEGQKVPEDLMREIVRNFNKLVKDLQSHESPEAMAYLRIMGAELGYIKGTDLKFMTENAAMYAGIIKKLIPTKVMADLMSSTDNEMFAHYIFMDNKFLMPTASGLPLTFALSGTFTPGAKGGLRIASDMKELVFSPSIGVEFTTQMGVNIPEFVVSTVEMHTNIYHESKLNAKVTMEQNQVKLTIPAPQGTTKLFRIRNKVQIVGAGQVKMIKQRQGDKGDCSPLFSGVRYCITKLYADGDKTTPYFPLNGETMYAVDIKPTKEVSEYTATIAYKLLNEGKEGRHKVDSLQMILKAEGAKPTEATATMKYNRNRNVFTTQVEIPDFDVEAGVKIGMTDSNSKGKSLTFEISNKNVPQLTLIGRAKLQAMTDGMVQVQLQVPSFKTDATISAALTKADGLTMEIKSDIKLAEVSSIQAVSFKYGEDQAEVYLMSNMNAGTQMYYNDALTTRLAQLAEEFMDQKVVNTDMKLRHILNKGVEASNNWMNKISAEVPYLMNLRENIAMLEMPEKLFMNLESTAIYQFNQNHFVMSIPLPLGGKSSEELRIPAFITSPHISVPQLQMDLAPVKIQIPAFTIPAEYELTMPLIGMVEMSTKVNSNFYDWEGIITAGNNTVNSPNYMTKFSIMAESPIKLLSFSAEGASKITDTTEETIEVTLEGSLKHMLISTGFSLLESIAVTDKVLTTGRYKMQANSPMGLDTSMTITTQLTLDSSMLFGDINADGGVSIGPLSATTSYLSTFSAEPAKKEAKLDSTLNFNSELLKLVHKIKVTYENDEFLFDSNTNVNADPIKHTTKIVINYKDVKLTIQSDSVTKAEERMLRNQLEFSASESQATLRIENQADDTQNRAYSLLTGALNPSGLEINADASLNIFSSLASHKATLTINMNGLTTSCTTTAQHSPMTFENIFHGGVDASGATLSLKTKGAITDNNAEFSVEGKLASTEVYLNSMFKGNLFDINGRNRVNLRLNEDGLVLSNDMVGSFSEIRTENSHSLSLTLRSLTLQSKTDNFLDKSNSYMHDITVTMDRFTASVIVKNDLKVMAVNFVNDAQFRAEPYNVVLAGTLMGTYSEEELKHTYEIKFVDMILSSKCNTNGKLLGSHMTHSTDMEIAGLSVKFNNIANFNSPSLRLDSTIKTVAAPFTLNIDAIFNSNGAVYLFGQQSGELYSKFLLKAEPMLFTESFEYRASTSHEMEGRPAIKTNIDNKFNSMLSLQEQSVTLKMTSTVNEHTFDQEMSAFNNAERMGIEMRGELSTPFFSEASENYAISSFVKYDKNSDSHLLQIPFIEHLPEVIENMKTTVMKLMDHSIDMLKDINDRYEISAKFQGKVAELKEVVDNFDFNLFVQDLRKFITPVEKFITGLTAKFPTDKVLNLLKYIKETVTALITKYNIPHKFNAIYTKIEEFLSSYQVEKMIAEFMDEIVKIMKEYEVREKIQHTFNAIKTIDIQPLLRKLMVPIKELVDELYSFDFKQLIDDMSDYFTRMIQKLRSFDYDTFTVELKEKVAEMSKIPCFGKLYGELKVTSPHYNLRTTADLENTTTTSVTPEFKINLNSQAESTLRVLDFTLDASAHFEVPQMEHLSISESIKVDQSSLKLDHKGKITLSGLLAQGTAETTGKAITELYVAEFVNNANFAIEKGLSATTETNYKHDLNMPPMNIFSKAMINQKSVFGLEEGNIHLTINNLANGKYDIQDFSDEATHKSDMEVVMDLHTAKITFNGETGSKHFKMNQNVVADICIFRHVIIEAKAETEAPFIKNSIAEVKFQAKVEDMKIDFTATHGTELTGKVEGILSNSALALISPTELMFDTKNKGNTKFFLPFKLSGKVDLQNDIAFTLNTEVQQASWTGLARLNQYKYSHYFSMDNGQREINIISQISGEADLDVLREPVTIPEINVPFVGMKTPKVEDFSLWEDTGLGSLLITTQQTFDINSKLKYIKNPDMITIEIEMEPVINAINANIKALHKKALISKDKAATILSSSFDKAKAEYEKYSIELPKVIQVPAYKVPVMDVEMSSFTIPMPDLTLITIPTLHIPSALSKMTIPKITLPNIQNIKIPVMGDLTHEFLLKTSMITLKSDASILNQDGLKVKLDASSSSEFELLTGMIEGNTNINAEGDFKMASIISVKHSLLEGKHESTIILGFENVETSVTNAAKLNLPHAPMEIYQEMTGNRVDGLVVSMSSPSAGHIAVQMQTKHPAQVKARVYGRYPTEPTTDIDIFGVKVAVMDLERLNLQTTWNMEMPYEMMLELKKHVPTIMDMVSDSAIRMNNKINRLVRILKGSFERAKRQGKAMFRRAVENLASINSSDVLTNVVEMNISILKEYQKKSQLVLDAIVNFLRETKFQTPFYQQRLSGLEIFQKCSSFVVDVVEEAAEKIEGYFSPVFAAVLDQFNAIEFTVPGSGHIVSGREILDNLFVAVRKIQDSVVATVRKLRDIQLEDIINNVSAFIQLFTENSVKVLQTLKFETPDTLLPILNDVYNDAMNSRVVAQLAEQVREIHDIIVEYLKSVSDKIYSIVGDMSTEQLRADIQSWIDSSVKRINAFHNNVIRSLKEISQNVQPYVRVSERQIEVDIPFPAVARFN</sequence>
<accession>A0A8S4BCV0</accession>
<proteinExistence type="predicted"/>
<dbReference type="InterPro" id="IPR052418">
    <property type="entry name" value="Apolipoprotein_B"/>
</dbReference>
<dbReference type="InterPro" id="IPR015255">
    <property type="entry name" value="Vitellinogen_open_b-sht"/>
</dbReference>
<dbReference type="Gene3D" id="1.25.10.20">
    <property type="entry name" value="Vitellinogen, superhelical"/>
    <property type="match status" value="2"/>
</dbReference>